<feature type="non-terminal residue" evidence="3">
    <location>
        <position position="1"/>
    </location>
</feature>
<dbReference type="Gramene" id="TVU11152">
    <property type="protein sequence ID" value="TVU11152"/>
    <property type="gene ID" value="EJB05_44719"/>
</dbReference>
<evidence type="ECO:0000313" key="3">
    <source>
        <dbReference type="EMBL" id="TVU11152.1"/>
    </source>
</evidence>
<dbReference type="Proteomes" id="UP000324897">
    <property type="component" value="Chromosome 3"/>
</dbReference>
<comment type="caution">
    <text evidence="3">The sequence shown here is derived from an EMBL/GenBank/DDBJ whole genome shotgun (WGS) entry which is preliminary data.</text>
</comment>
<organism evidence="3 4">
    <name type="scientific">Eragrostis curvula</name>
    <name type="common">weeping love grass</name>
    <dbReference type="NCBI Taxonomy" id="38414"/>
    <lineage>
        <taxon>Eukaryota</taxon>
        <taxon>Viridiplantae</taxon>
        <taxon>Streptophyta</taxon>
        <taxon>Embryophyta</taxon>
        <taxon>Tracheophyta</taxon>
        <taxon>Spermatophyta</taxon>
        <taxon>Magnoliopsida</taxon>
        <taxon>Liliopsida</taxon>
        <taxon>Poales</taxon>
        <taxon>Poaceae</taxon>
        <taxon>PACMAD clade</taxon>
        <taxon>Chloridoideae</taxon>
        <taxon>Eragrostideae</taxon>
        <taxon>Eragrostidinae</taxon>
        <taxon>Eragrostis</taxon>
    </lineage>
</organism>
<accession>A0A5J9TIM5</accession>
<feature type="compositionally biased region" description="Basic and acidic residues" evidence="2">
    <location>
        <begin position="190"/>
        <end position="213"/>
    </location>
</feature>
<proteinExistence type="predicted"/>
<feature type="compositionally biased region" description="Low complexity" evidence="2">
    <location>
        <begin position="127"/>
        <end position="136"/>
    </location>
</feature>
<evidence type="ECO:0000256" key="1">
    <source>
        <dbReference type="SAM" id="Coils"/>
    </source>
</evidence>
<feature type="compositionally biased region" description="Basic and acidic residues" evidence="2">
    <location>
        <begin position="147"/>
        <end position="159"/>
    </location>
</feature>
<dbReference type="EMBL" id="RWGY01000039">
    <property type="protein sequence ID" value="TVU11152.1"/>
    <property type="molecule type" value="Genomic_DNA"/>
</dbReference>
<evidence type="ECO:0000256" key="2">
    <source>
        <dbReference type="SAM" id="MobiDB-lite"/>
    </source>
</evidence>
<dbReference type="AlphaFoldDB" id="A0A5J9TIM5"/>
<keyword evidence="1" id="KW-0175">Coiled coil</keyword>
<sequence>NDFFVVKDAVTLLKPLGDEYQWFGYWHNDPRPAGRDRFKNPGPDPPVISDDNLAPLRIREQNIELGDDDEEITDAELKALFGDSDDDDDVEAEGDDGAQEGGEEIEDPLATSSEDGDQSPGREEVPAAAATQPASAGELIYKRERRSKANQDRDARRLGLEYAVGQGSSQQLPERPKRKRNPSIVISSSDEEKVHEDLGDAESLSEKPAESGARKAKKTKAQVRYPSLAVRTFRQTKDAVEGEDSSQVLDASMVERYAQDADANAGQNINVAVATLDKELAIIDVLAKGGDDTRGKDPDEMVTKETVSVPDSAMCQIPAPSKKRIKPLKRLRISDSLPTEEEPVMTAEKIVPVGGNIDVETSVEKAVVTEPTLAPDGDGQENPKETIQQVAESHVLVLHLSPSPAVETQIMSREDPLVNWSQSLGGASSSGPDIEVEDLPPPTIEFNPALFEFRESQKKSGSLSFEFAGEKVVINEEEDEKEFDLSENQLIDLIDTQQKIIAKSGEKTKFFKVLKSAADSLHEDLTAKQLKIQEQQEELARLKAELSAAHKERADSTQTDQ</sequence>
<feature type="coiled-coil region" evidence="1">
    <location>
        <begin position="518"/>
        <end position="559"/>
    </location>
</feature>
<gene>
    <name evidence="3" type="ORF">EJB05_44719</name>
</gene>
<feature type="compositionally biased region" description="Basic and acidic residues" evidence="2">
    <location>
        <begin position="30"/>
        <end position="39"/>
    </location>
</feature>
<feature type="compositionally biased region" description="Acidic residues" evidence="2">
    <location>
        <begin position="65"/>
        <end position="74"/>
    </location>
</feature>
<reference evidence="3 4" key="1">
    <citation type="journal article" date="2019" name="Sci. Rep.">
        <title>A high-quality genome of Eragrostis curvula grass provides insights into Poaceae evolution and supports new strategies to enhance forage quality.</title>
        <authorList>
            <person name="Carballo J."/>
            <person name="Santos B.A.C.M."/>
            <person name="Zappacosta D."/>
            <person name="Garbus I."/>
            <person name="Selva J.P."/>
            <person name="Gallo C.A."/>
            <person name="Diaz A."/>
            <person name="Albertini E."/>
            <person name="Caccamo M."/>
            <person name="Echenique V."/>
        </authorList>
    </citation>
    <scope>NUCLEOTIDE SEQUENCE [LARGE SCALE GENOMIC DNA]</scope>
    <source>
        <strain evidence="4">cv. Victoria</strain>
        <tissue evidence="3">Leaf</tissue>
    </source>
</reference>
<feature type="region of interest" description="Disordered" evidence="2">
    <location>
        <begin position="30"/>
        <end position="221"/>
    </location>
</feature>
<keyword evidence="4" id="KW-1185">Reference proteome</keyword>
<protein>
    <submittedName>
        <fullName evidence="3">Uncharacterized protein</fullName>
    </submittedName>
</protein>
<name>A0A5J9TIM5_9POAL</name>
<evidence type="ECO:0000313" key="4">
    <source>
        <dbReference type="Proteomes" id="UP000324897"/>
    </source>
</evidence>
<feature type="compositionally biased region" description="Acidic residues" evidence="2">
    <location>
        <begin position="83"/>
        <end position="107"/>
    </location>
</feature>